<dbReference type="RefSeq" id="XP_013238463.1">
    <property type="nucleotide sequence ID" value="XM_013383009.1"/>
</dbReference>
<dbReference type="GeneID" id="25259087"/>
<reference evidence="1 2" key="1">
    <citation type="submission" date="2014-04" db="EMBL/GenBank/DDBJ databases">
        <title>A new species of microsporidia sheds light on the evolution of extreme parasitism.</title>
        <authorList>
            <person name="Haag K.L."/>
            <person name="James T.Y."/>
            <person name="Larsson R."/>
            <person name="Schaer T.M."/>
            <person name="Refardt D."/>
            <person name="Pombert J.-F."/>
            <person name="Ebert D."/>
        </authorList>
    </citation>
    <scope>NUCLEOTIDE SEQUENCE [LARGE SCALE GENOMIC DNA]</scope>
    <source>
        <strain evidence="1 2">UGP3</strain>
        <tissue evidence="1">Spores</tissue>
    </source>
</reference>
<evidence type="ECO:0000313" key="2">
    <source>
        <dbReference type="Proteomes" id="UP000029725"/>
    </source>
</evidence>
<evidence type="ECO:0000313" key="1">
    <source>
        <dbReference type="EMBL" id="KGG52027.1"/>
    </source>
</evidence>
<protein>
    <submittedName>
        <fullName evidence="1">Uncharacterized protein</fullName>
    </submittedName>
</protein>
<accession>A0A098VSQ7</accession>
<comment type="caution">
    <text evidence="1">The sequence shown here is derived from an EMBL/GenBank/DDBJ whole genome shotgun (WGS) entry which is preliminary data.</text>
</comment>
<proteinExistence type="predicted"/>
<sequence length="243" mass="27839">MNKYFIDQLSWPAFLGLPIYQSASFFNSPVHRDQIDKSHCRPSYLEWLLIGSSFGFLAIFDVEFKILLQAFRLEGFSSITSIILFPFEWDEISCLPFKKDIYNGKDKDIAQIEHSKLFEDFFSQMTISSEKHYTSMYGPKHPLSTSVNQWNIRVLVAGKGYRTPHCSLWELSSNGEQLLPLAVIYHSLATIHIPVRQIIGSKNLPTWESKIQLLSQGEIIISFSDKKTSTTSFIKISSLLDSI</sequence>
<dbReference type="AlphaFoldDB" id="A0A098VSQ7"/>
<dbReference type="EMBL" id="JMKJ01000134">
    <property type="protein sequence ID" value="KGG52027.1"/>
    <property type="molecule type" value="Genomic_DNA"/>
</dbReference>
<dbReference type="Proteomes" id="UP000029725">
    <property type="component" value="Unassembled WGS sequence"/>
</dbReference>
<keyword evidence="2" id="KW-1185">Reference proteome</keyword>
<dbReference type="HOGENOM" id="CLU_1142816_0_0_1"/>
<organism evidence="1 2">
    <name type="scientific">Mitosporidium daphniae</name>
    <dbReference type="NCBI Taxonomy" id="1485682"/>
    <lineage>
        <taxon>Eukaryota</taxon>
        <taxon>Fungi</taxon>
        <taxon>Fungi incertae sedis</taxon>
        <taxon>Microsporidia</taxon>
        <taxon>Mitosporidium</taxon>
    </lineage>
</organism>
<dbReference type="VEuPathDB" id="MicrosporidiaDB:DI09_220p20"/>
<name>A0A098VSQ7_9MICR</name>
<gene>
    <name evidence="1" type="ORF">DI09_220p20</name>
</gene>